<evidence type="ECO:0000256" key="1">
    <source>
        <dbReference type="SAM" id="SignalP"/>
    </source>
</evidence>
<dbReference type="SUPFAM" id="SSF51695">
    <property type="entry name" value="PLC-like phosphodiesterases"/>
    <property type="match status" value="1"/>
</dbReference>
<dbReference type="EC" id="3.1.4.46" evidence="3"/>
<dbReference type="EMBL" id="LR590484">
    <property type="protein sequence ID" value="VTR31588.1"/>
    <property type="molecule type" value="Genomic_DNA"/>
</dbReference>
<feature type="chain" id="PRO_5020359836" evidence="1">
    <location>
        <begin position="22"/>
        <end position="278"/>
    </location>
</feature>
<reference evidence="3 4" key="1">
    <citation type="submission" date="2019-05" db="EMBL/GenBank/DDBJ databases">
        <authorList>
            <consortium name="Pathogen Informatics"/>
        </authorList>
    </citation>
    <scope>NUCLEOTIDE SEQUENCE [LARGE SCALE GENOMIC DNA]</scope>
    <source>
        <strain evidence="3 4">NCTC11429</strain>
    </source>
</reference>
<feature type="domain" description="GP-PDE" evidence="2">
    <location>
        <begin position="35"/>
        <end position="277"/>
    </location>
</feature>
<dbReference type="AlphaFoldDB" id="A0A4V6KRG7"/>
<dbReference type="Gene3D" id="3.20.20.190">
    <property type="entry name" value="Phosphatidylinositol (PI) phosphodiesterase"/>
    <property type="match status" value="1"/>
</dbReference>
<evidence type="ECO:0000259" key="2">
    <source>
        <dbReference type="PROSITE" id="PS51704"/>
    </source>
</evidence>
<accession>A0A4V6KRG7</accession>
<dbReference type="RefSeq" id="WP_051607383.1">
    <property type="nucleotide sequence ID" value="NZ_LR590484.1"/>
</dbReference>
<organism evidence="3 4">
    <name type="scientific">Sphingobacterium thalpophilum</name>
    <dbReference type="NCBI Taxonomy" id="259"/>
    <lineage>
        <taxon>Bacteria</taxon>
        <taxon>Pseudomonadati</taxon>
        <taxon>Bacteroidota</taxon>
        <taxon>Sphingobacteriia</taxon>
        <taxon>Sphingobacteriales</taxon>
        <taxon>Sphingobacteriaceae</taxon>
        <taxon>Sphingobacterium</taxon>
    </lineage>
</organism>
<name>A0A4V6KRG7_9SPHI</name>
<dbReference type="GO" id="GO:0008889">
    <property type="term" value="F:glycerophosphodiester phosphodiesterase activity"/>
    <property type="evidence" value="ECO:0007669"/>
    <property type="project" value="UniProtKB-EC"/>
</dbReference>
<dbReference type="InterPro" id="IPR030395">
    <property type="entry name" value="GP_PDE_dom"/>
</dbReference>
<evidence type="ECO:0000313" key="3">
    <source>
        <dbReference type="EMBL" id="VTR31588.1"/>
    </source>
</evidence>
<dbReference type="PANTHER" id="PTHR46320">
    <property type="entry name" value="GLYCEROPHOSPHODIESTER PHOSPHODIESTERASE 1"/>
    <property type="match status" value="1"/>
</dbReference>
<dbReference type="GO" id="GO:0005886">
    <property type="term" value="C:plasma membrane"/>
    <property type="evidence" value="ECO:0007669"/>
    <property type="project" value="TreeGrafter"/>
</dbReference>
<protein>
    <submittedName>
        <fullName evidence="3">Glycerophosphoryl diester phosphodiesterase</fullName>
        <ecNumber evidence="3">3.1.4.46</ecNumber>
    </submittedName>
</protein>
<dbReference type="Proteomes" id="UP000308196">
    <property type="component" value="Chromosome"/>
</dbReference>
<dbReference type="STRING" id="1123265.GCA_000686625_02899"/>
<sequence>MIKTFYCHIFFILVAISSSHAQSVNLLKQFEQKSIHIAAHRGSHHNYPENSIPAIEDAIRLGTSIVELDVRATMDGVLVLMHDKTLDRTTTGQGDVAQHTYAEIQQLSLRERPNGNASTMAVPTLQEALRLCKGKIIVDIDFKEERKNLIDKAYALIAEEGMEDQVLFFLYDYKDMPRGYKINPKITLFPRARSMKDLEAILKTKMTSIVHIDDSFTDVERLNVLRSEGIYFWMNSLGDEDELARVEGVKVYRSFLNKYPFVRIVQTDCPELWPALAE</sequence>
<feature type="signal peptide" evidence="1">
    <location>
        <begin position="1"/>
        <end position="21"/>
    </location>
</feature>
<dbReference type="Pfam" id="PF03009">
    <property type="entry name" value="GDPD"/>
    <property type="match status" value="1"/>
</dbReference>
<dbReference type="GeneID" id="78461640"/>
<dbReference type="GO" id="GO:0070291">
    <property type="term" value="P:N-acylethanolamine metabolic process"/>
    <property type="evidence" value="ECO:0007669"/>
    <property type="project" value="TreeGrafter"/>
</dbReference>
<dbReference type="CDD" id="cd08566">
    <property type="entry name" value="GDPD_AtGDE_like"/>
    <property type="match status" value="1"/>
</dbReference>
<gene>
    <name evidence="3" type="primary">ugpQ_1</name>
    <name evidence="3" type="ORF">NCTC11429_00852</name>
</gene>
<dbReference type="InterPro" id="IPR017946">
    <property type="entry name" value="PLC-like_Pdiesterase_TIM-brl"/>
</dbReference>
<evidence type="ECO:0000313" key="4">
    <source>
        <dbReference type="Proteomes" id="UP000308196"/>
    </source>
</evidence>
<dbReference type="PROSITE" id="PS51704">
    <property type="entry name" value="GP_PDE"/>
    <property type="match status" value="1"/>
</dbReference>
<dbReference type="PANTHER" id="PTHR46320:SF1">
    <property type="entry name" value="GLYCEROPHOSPHODIESTER PHOSPHODIESTERASE 1"/>
    <property type="match status" value="1"/>
</dbReference>
<keyword evidence="1" id="KW-0732">Signal</keyword>
<dbReference type="GO" id="GO:0006644">
    <property type="term" value="P:phospholipid metabolic process"/>
    <property type="evidence" value="ECO:0007669"/>
    <property type="project" value="TreeGrafter"/>
</dbReference>
<proteinExistence type="predicted"/>
<dbReference type="KEGG" id="stha:NCTC11429_00852"/>
<keyword evidence="3" id="KW-0378">Hydrolase</keyword>
<dbReference type="GO" id="GO:0006580">
    <property type="term" value="P:ethanolamine metabolic process"/>
    <property type="evidence" value="ECO:0007669"/>
    <property type="project" value="TreeGrafter"/>
</dbReference>